<keyword evidence="7" id="KW-1185">Reference proteome</keyword>
<dbReference type="GO" id="GO:0008270">
    <property type="term" value="F:zinc ion binding"/>
    <property type="evidence" value="ECO:0007669"/>
    <property type="project" value="UniProtKB-KW"/>
</dbReference>
<dbReference type="InterPro" id="IPR017455">
    <property type="entry name" value="Znf_FYVE-rel"/>
</dbReference>
<dbReference type="SUPFAM" id="SSF57903">
    <property type="entry name" value="FYVE/PHD zinc finger"/>
    <property type="match status" value="1"/>
</dbReference>
<dbReference type="Gene3D" id="3.30.40.10">
    <property type="entry name" value="Zinc/RING finger domain, C3HC4 (zinc finger)"/>
    <property type="match status" value="1"/>
</dbReference>
<dbReference type="PANTHER" id="PTHR13510:SF44">
    <property type="entry name" value="RABENOSYN-5"/>
    <property type="match status" value="1"/>
</dbReference>
<dbReference type="InterPro" id="IPR052727">
    <property type="entry name" value="Rab4/Rab5_effector"/>
</dbReference>
<dbReference type="InterPro" id="IPR021565">
    <property type="entry name" value="Rbsn_Rab-bd"/>
</dbReference>
<keyword evidence="2 4" id="KW-0863">Zinc-finger</keyword>
<protein>
    <submittedName>
        <fullName evidence="8">Rabenosyn-5</fullName>
    </submittedName>
</protein>
<dbReference type="Gene3D" id="4.10.860.20">
    <property type="entry name" value="Rabenosyn, Rab binding domain"/>
    <property type="match status" value="1"/>
</dbReference>
<evidence type="ECO:0000256" key="4">
    <source>
        <dbReference type="PROSITE-ProRule" id="PRU00091"/>
    </source>
</evidence>
<dbReference type="InParanoid" id="A0A6J0BTT2"/>
<dbReference type="InterPro" id="IPR013087">
    <property type="entry name" value="Znf_C2H2_type"/>
</dbReference>
<dbReference type="GeneID" id="107222861"/>
<keyword evidence="3" id="KW-0862">Zinc</keyword>
<reference evidence="8" key="1">
    <citation type="submission" date="2025-08" db="UniProtKB">
        <authorList>
            <consortium name="RefSeq"/>
        </authorList>
    </citation>
    <scope>IDENTIFICATION</scope>
    <source>
        <tissue evidence="8">Thorax and Abdomen</tissue>
    </source>
</reference>
<dbReference type="RefSeq" id="XP_015517870.1">
    <property type="nucleotide sequence ID" value="XM_015662384.2"/>
</dbReference>
<dbReference type="OrthoDB" id="166134at2759"/>
<dbReference type="InterPro" id="IPR011011">
    <property type="entry name" value="Znf_FYVE_PHD"/>
</dbReference>
<evidence type="ECO:0000256" key="2">
    <source>
        <dbReference type="ARBA" id="ARBA00022771"/>
    </source>
</evidence>
<keyword evidence="1" id="KW-0479">Metal-binding</keyword>
<evidence type="ECO:0000259" key="6">
    <source>
        <dbReference type="PROSITE" id="PS50178"/>
    </source>
</evidence>
<dbReference type="Pfam" id="PF11464">
    <property type="entry name" value="Rbsn"/>
    <property type="match status" value="1"/>
</dbReference>
<dbReference type="PANTHER" id="PTHR13510">
    <property type="entry name" value="FYVE-FINGER-CONTAINING RAB5 EFFECTOR PROTEIN RABENOSYN-5-RELATED"/>
    <property type="match status" value="1"/>
</dbReference>
<evidence type="ECO:0000313" key="7">
    <source>
        <dbReference type="Proteomes" id="UP000829291"/>
    </source>
</evidence>
<dbReference type="CDD" id="cd15716">
    <property type="entry name" value="FYVE_RBNS5"/>
    <property type="match status" value="1"/>
</dbReference>
<dbReference type="SMART" id="SM00064">
    <property type="entry name" value="FYVE"/>
    <property type="match status" value="1"/>
</dbReference>
<dbReference type="FunCoup" id="A0A6J0BTT2">
    <property type="interactions" value="1785"/>
</dbReference>
<feature type="coiled-coil region" evidence="5">
    <location>
        <begin position="402"/>
        <end position="433"/>
    </location>
</feature>
<gene>
    <name evidence="8" type="primary">LOC107222861</name>
</gene>
<organism evidence="8">
    <name type="scientific">Neodiprion lecontei</name>
    <name type="common">Redheaded pine sawfly</name>
    <dbReference type="NCBI Taxonomy" id="441921"/>
    <lineage>
        <taxon>Eukaryota</taxon>
        <taxon>Metazoa</taxon>
        <taxon>Ecdysozoa</taxon>
        <taxon>Arthropoda</taxon>
        <taxon>Hexapoda</taxon>
        <taxon>Insecta</taxon>
        <taxon>Pterygota</taxon>
        <taxon>Neoptera</taxon>
        <taxon>Endopterygota</taxon>
        <taxon>Hymenoptera</taxon>
        <taxon>Tenthredinoidea</taxon>
        <taxon>Diprionidae</taxon>
        <taxon>Diprioninae</taxon>
        <taxon>Neodiprion</taxon>
    </lineage>
</organism>
<dbReference type="Pfam" id="PF01363">
    <property type="entry name" value="FYVE"/>
    <property type="match status" value="1"/>
</dbReference>
<dbReference type="InterPro" id="IPR013083">
    <property type="entry name" value="Znf_RING/FYVE/PHD"/>
</dbReference>
<name>A0A6J0BTT2_NEOLC</name>
<dbReference type="AlphaFoldDB" id="A0A6J0BTT2"/>
<keyword evidence="5" id="KW-0175">Coiled coil</keyword>
<dbReference type="CTD" id="34110"/>
<evidence type="ECO:0000256" key="3">
    <source>
        <dbReference type="ARBA" id="ARBA00022833"/>
    </source>
</evidence>
<dbReference type="SUPFAM" id="SSF140125">
    <property type="entry name" value="Rabenosyn-5 Rab-binding domain-like"/>
    <property type="match status" value="1"/>
</dbReference>
<feature type="domain" description="FYVE-type" evidence="6">
    <location>
        <begin position="150"/>
        <end position="184"/>
    </location>
</feature>
<proteinExistence type="predicted"/>
<dbReference type="PROSITE" id="PS00028">
    <property type="entry name" value="ZINC_FINGER_C2H2_1"/>
    <property type="match status" value="1"/>
</dbReference>
<evidence type="ECO:0000313" key="8">
    <source>
        <dbReference type="RefSeq" id="XP_015517870.1"/>
    </source>
</evidence>
<dbReference type="KEGG" id="nlo:107222861"/>
<evidence type="ECO:0000256" key="5">
    <source>
        <dbReference type="SAM" id="Coils"/>
    </source>
</evidence>
<dbReference type="InterPro" id="IPR000306">
    <property type="entry name" value="Znf_FYVE"/>
</dbReference>
<dbReference type="InterPro" id="IPR036531">
    <property type="entry name" value="Rbsn_Rab-bd_sf"/>
</dbReference>
<dbReference type="Proteomes" id="UP000829291">
    <property type="component" value="Chromosome 2"/>
</dbReference>
<sequence>MAEGEQMLEGFLCSICKTDLKTPHQLTKHFEEYHNDNPEILKTLKELYGKAKKKILKHEGSSEELVTLDTSLKYRESSLDFYYNDWEPQELGETRSYTRYFTEVRNVRLERYSAETNKLIIRLDKLLNELPSDPISRRVHEQSIVPWIDDKSVKLCPTCARSFHVARRKHHCRLCGAVMCHDCTMFLALGDARNMVNPTLVQDDSAISPTSTESRISGRFVRAGIGLSKLARSPSSGSLNSIISLVNDPSRSEQHFRLCVHCEELLRFREQLKERKLSKPIICQFYEKMRSYIDEANEHSVMYNKMCESLRKGETTYNLQDAQTLRVKIAKLAENIDLISKRISILGIKDVDNPPKGQTLKLQQMIRSAATTFLKEHLLNSKPLPTEEEYTAFKERRRKAIEDRIEHERQMEMEELQRERRREQQNREALISDFVIVSRNDQMILDKSQGWGPSSATPILASSMDPIIEQMNNLRAYIKQARDAHKYDEVATLETNLRELQSAYFAMNQGNSSDS</sequence>
<accession>A0A6J0BTT2</accession>
<evidence type="ECO:0000256" key="1">
    <source>
        <dbReference type="ARBA" id="ARBA00022723"/>
    </source>
</evidence>
<dbReference type="PROSITE" id="PS50178">
    <property type="entry name" value="ZF_FYVE"/>
    <property type="match status" value="1"/>
</dbReference>